<dbReference type="EMBL" id="CAMPGE010013582">
    <property type="protein sequence ID" value="CAI2372304.1"/>
    <property type="molecule type" value="Genomic_DNA"/>
</dbReference>
<sequence>MNNLMHTENGKHLLETTDTIVEKNSLQRVNSTEETNAPASQPPETKIQQPLHPERSNRYKMVKIQEKLEDENEVNACETGGEKEITKIEVSLNQSSKISPPRQASVQLNLKSRNMPTDNVSKPSLPKVRRTKQIQNRQEGINQTKCQNNIYCGLKRKVPSSTVEVENLYSEKPLLNFEKRDDEGSDIKIIKKSQSLNTFRFKELVMKKIKTQNDLSLDLDKVDDPFDLDMESSLRMKRSKSMLKPIFSFCPPAPHNTTKFYCQLRELPSLPNFNKIDDVSDEESDSFNKNSPDTCESMCGLVNKEMFSYL</sequence>
<evidence type="ECO:0000256" key="1">
    <source>
        <dbReference type="SAM" id="MobiDB-lite"/>
    </source>
</evidence>
<feature type="region of interest" description="Disordered" evidence="1">
    <location>
        <begin position="114"/>
        <end position="135"/>
    </location>
</feature>
<proteinExistence type="predicted"/>
<evidence type="ECO:0000313" key="2">
    <source>
        <dbReference type="EMBL" id="CAI2372304.1"/>
    </source>
</evidence>
<comment type="caution">
    <text evidence="2">The sequence shown here is derived from an EMBL/GenBank/DDBJ whole genome shotgun (WGS) entry which is preliminary data.</text>
</comment>
<protein>
    <submittedName>
        <fullName evidence="2">Uncharacterized protein</fullName>
    </submittedName>
</protein>
<dbReference type="AlphaFoldDB" id="A0AAD1UUM9"/>
<keyword evidence="3" id="KW-1185">Reference proteome</keyword>
<evidence type="ECO:0000313" key="3">
    <source>
        <dbReference type="Proteomes" id="UP001295684"/>
    </source>
</evidence>
<name>A0AAD1UUM9_EUPCR</name>
<feature type="compositionally biased region" description="Polar residues" evidence="1">
    <location>
        <begin position="21"/>
        <end position="48"/>
    </location>
</feature>
<dbReference type="Proteomes" id="UP001295684">
    <property type="component" value="Unassembled WGS sequence"/>
</dbReference>
<feature type="region of interest" description="Disordered" evidence="1">
    <location>
        <begin position="21"/>
        <end position="57"/>
    </location>
</feature>
<organism evidence="2 3">
    <name type="scientific">Euplotes crassus</name>
    <dbReference type="NCBI Taxonomy" id="5936"/>
    <lineage>
        <taxon>Eukaryota</taxon>
        <taxon>Sar</taxon>
        <taxon>Alveolata</taxon>
        <taxon>Ciliophora</taxon>
        <taxon>Intramacronucleata</taxon>
        <taxon>Spirotrichea</taxon>
        <taxon>Hypotrichia</taxon>
        <taxon>Euplotida</taxon>
        <taxon>Euplotidae</taxon>
        <taxon>Moneuplotes</taxon>
    </lineage>
</organism>
<reference evidence="2" key="1">
    <citation type="submission" date="2023-07" db="EMBL/GenBank/DDBJ databases">
        <authorList>
            <consortium name="AG Swart"/>
            <person name="Singh M."/>
            <person name="Singh A."/>
            <person name="Seah K."/>
            <person name="Emmerich C."/>
        </authorList>
    </citation>
    <scope>NUCLEOTIDE SEQUENCE</scope>
    <source>
        <strain evidence="2">DP1</strain>
    </source>
</reference>
<accession>A0AAD1UUM9</accession>
<gene>
    <name evidence="2" type="ORF">ECRASSUSDP1_LOCUS13633</name>
</gene>